<dbReference type="AlphaFoldDB" id="A0A1W2D589"/>
<reference evidence="1 2" key="1">
    <citation type="submission" date="2017-04" db="EMBL/GenBank/DDBJ databases">
        <authorList>
            <person name="Afonso C.L."/>
            <person name="Miller P.J."/>
            <person name="Scott M.A."/>
            <person name="Spackman E."/>
            <person name="Goraichik I."/>
            <person name="Dimitrov K.M."/>
            <person name="Suarez D.L."/>
            <person name="Swayne D.E."/>
        </authorList>
    </citation>
    <scope>NUCLEOTIDE SEQUENCE [LARGE SCALE GENOMIC DNA]</scope>
    <source>
        <strain evidence="1 2">DSM 3385</strain>
    </source>
</reference>
<evidence type="ECO:0000313" key="2">
    <source>
        <dbReference type="Proteomes" id="UP000192418"/>
    </source>
</evidence>
<gene>
    <name evidence="1" type="ORF">SAMN02746065_11583</name>
</gene>
<accession>A0A1W2D589</accession>
<evidence type="ECO:0000313" key="1">
    <source>
        <dbReference type="EMBL" id="SMC92639.1"/>
    </source>
</evidence>
<sequence>MLNEFVLKWGILNELLLNINYPPYLKGWLLNMTTKRVLLSGISSMVCKTAWSDICVFDFQLWKKSFQGYEK</sequence>
<dbReference type="EMBL" id="FWXY01000015">
    <property type="protein sequence ID" value="SMC92639.1"/>
    <property type="molecule type" value="Genomic_DNA"/>
</dbReference>
<organism evidence="1 2">
    <name type="scientific">Desulfocicer vacuolatum DSM 3385</name>
    <dbReference type="NCBI Taxonomy" id="1121400"/>
    <lineage>
        <taxon>Bacteria</taxon>
        <taxon>Pseudomonadati</taxon>
        <taxon>Thermodesulfobacteriota</taxon>
        <taxon>Desulfobacteria</taxon>
        <taxon>Desulfobacterales</taxon>
        <taxon>Desulfobacteraceae</taxon>
        <taxon>Desulfocicer</taxon>
    </lineage>
</organism>
<proteinExistence type="predicted"/>
<keyword evidence="2" id="KW-1185">Reference proteome</keyword>
<dbReference type="Proteomes" id="UP000192418">
    <property type="component" value="Unassembled WGS sequence"/>
</dbReference>
<name>A0A1W2D589_9BACT</name>
<dbReference type="STRING" id="1121400.SAMN02746065_11583"/>
<protein>
    <submittedName>
        <fullName evidence="1">Uncharacterized protein</fullName>
    </submittedName>
</protein>